<organism evidence="2 3">
    <name type="scientific">Desulfocurvibacter africanus PCS</name>
    <dbReference type="NCBI Taxonomy" id="1262666"/>
    <lineage>
        <taxon>Bacteria</taxon>
        <taxon>Pseudomonadati</taxon>
        <taxon>Thermodesulfobacteriota</taxon>
        <taxon>Desulfovibrionia</taxon>
        <taxon>Desulfovibrionales</taxon>
        <taxon>Desulfovibrionaceae</taxon>
        <taxon>Desulfocurvibacter</taxon>
    </lineage>
</organism>
<feature type="transmembrane region" description="Helical" evidence="1">
    <location>
        <begin position="52"/>
        <end position="71"/>
    </location>
</feature>
<reference evidence="2 3" key="1">
    <citation type="journal article" date="2013" name="Genome Announc.">
        <title>Draft Genome Sequence for Desulfovibrio africanus Strain PCS.</title>
        <authorList>
            <person name="Brown S.D."/>
            <person name="Utturkar S.M."/>
            <person name="Arkin A.P."/>
            <person name="Deutschbauer A.M."/>
            <person name="Elias D.A."/>
            <person name="Hazen T.C."/>
            <person name="Chakraborty R."/>
        </authorList>
    </citation>
    <scope>NUCLEOTIDE SEQUENCE [LARGE SCALE GENOMIC DNA]</scope>
    <source>
        <strain evidence="2 3">PCS</strain>
    </source>
</reference>
<name>M5Q3B8_DESAF</name>
<evidence type="ECO:0000313" key="2">
    <source>
        <dbReference type="EMBL" id="EMG38173.1"/>
    </source>
</evidence>
<accession>M5Q3B8</accession>
<evidence type="ECO:0000313" key="3">
    <source>
        <dbReference type="Proteomes" id="UP000011922"/>
    </source>
</evidence>
<dbReference type="EMBL" id="AOSV01000007">
    <property type="protein sequence ID" value="EMG38173.1"/>
    <property type="molecule type" value="Genomic_DNA"/>
</dbReference>
<proteinExistence type="predicted"/>
<dbReference type="RefSeq" id="WP_005984629.1">
    <property type="nucleotide sequence ID" value="NZ_AOSV01000007.1"/>
</dbReference>
<evidence type="ECO:0000256" key="1">
    <source>
        <dbReference type="SAM" id="Phobius"/>
    </source>
</evidence>
<feature type="transmembrane region" description="Helical" evidence="1">
    <location>
        <begin position="25"/>
        <end position="46"/>
    </location>
</feature>
<protein>
    <submittedName>
        <fullName evidence="2">Uncharacterized protein</fullName>
    </submittedName>
</protein>
<sequence>MLKLNANRARNIKNKSGAFFRETKLAVQHMFLAYLFVAVFFIGYFFSRKNNLFISCCLGLSWPFFIIRKVFIMLKDVDLDTGNRNTIPIVSLYDCNKELCNHYRGVISYCINKSNNDDSTWRLIALDVFKCYLLTKDNPDDVPLTVITLINYFDIIEQLSNLAMDKEIRRYCNNICSISNLSLKPILERIGNIYGRKISDSEKERAINIYDSFLLGDQVFADFSPN</sequence>
<keyword evidence="1" id="KW-0812">Transmembrane</keyword>
<comment type="caution">
    <text evidence="2">The sequence shown here is derived from an EMBL/GenBank/DDBJ whole genome shotgun (WGS) entry which is preliminary data.</text>
</comment>
<keyword evidence="1" id="KW-1133">Transmembrane helix</keyword>
<dbReference type="AlphaFoldDB" id="M5Q3B8"/>
<dbReference type="Proteomes" id="UP000011922">
    <property type="component" value="Unassembled WGS sequence"/>
</dbReference>
<keyword evidence="1" id="KW-0472">Membrane</keyword>
<gene>
    <name evidence="2" type="ORF">PCS_00998</name>
</gene>